<name>A0ACB6RGZ2_9PLEO</name>
<gene>
    <name evidence="1" type="ORF">BDR25DRAFT_308871</name>
</gene>
<comment type="caution">
    <text evidence="1">The sequence shown here is derived from an EMBL/GenBank/DDBJ whole genome shotgun (WGS) entry which is preliminary data.</text>
</comment>
<evidence type="ECO:0000313" key="2">
    <source>
        <dbReference type="Proteomes" id="UP000799755"/>
    </source>
</evidence>
<keyword evidence="2" id="KW-1185">Reference proteome</keyword>
<sequence>MRVSVVAAALVASAAASYNYTEPVVYTTEIVSEYTTYCPGPTTIAHGTKTYTITEATTFTVTDCPCTISKPVAPSTPVYTPPPVVHTSAAPYPSSNASVPVYTPPAGTAAPTSVAPTSPPAFTGAASRFAASGASLAAIFGLAAYVLVPATKLTSSHGGNWCVV</sequence>
<protein>
    <submittedName>
        <fullName evidence="1">Uncharacterized protein</fullName>
    </submittedName>
</protein>
<dbReference type="EMBL" id="MU003492">
    <property type="protein sequence ID" value="KAF2478043.1"/>
    <property type="molecule type" value="Genomic_DNA"/>
</dbReference>
<organism evidence="1 2">
    <name type="scientific">Lindgomyces ingoldianus</name>
    <dbReference type="NCBI Taxonomy" id="673940"/>
    <lineage>
        <taxon>Eukaryota</taxon>
        <taxon>Fungi</taxon>
        <taxon>Dikarya</taxon>
        <taxon>Ascomycota</taxon>
        <taxon>Pezizomycotina</taxon>
        <taxon>Dothideomycetes</taxon>
        <taxon>Pleosporomycetidae</taxon>
        <taxon>Pleosporales</taxon>
        <taxon>Lindgomycetaceae</taxon>
        <taxon>Lindgomyces</taxon>
    </lineage>
</organism>
<proteinExistence type="predicted"/>
<evidence type="ECO:0000313" key="1">
    <source>
        <dbReference type="EMBL" id="KAF2478043.1"/>
    </source>
</evidence>
<accession>A0ACB6RGZ2</accession>
<reference evidence="1" key="1">
    <citation type="journal article" date="2020" name="Stud. Mycol.">
        <title>101 Dothideomycetes genomes: a test case for predicting lifestyles and emergence of pathogens.</title>
        <authorList>
            <person name="Haridas S."/>
            <person name="Albert R."/>
            <person name="Binder M."/>
            <person name="Bloem J."/>
            <person name="Labutti K."/>
            <person name="Salamov A."/>
            <person name="Andreopoulos B."/>
            <person name="Baker S."/>
            <person name="Barry K."/>
            <person name="Bills G."/>
            <person name="Bluhm B."/>
            <person name="Cannon C."/>
            <person name="Castanera R."/>
            <person name="Culley D."/>
            <person name="Daum C."/>
            <person name="Ezra D."/>
            <person name="Gonzalez J."/>
            <person name="Henrissat B."/>
            <person name="Kuo A."/>
            <person name="Liang C."/>
            <person name="Lipzen A."/>
            <person name="Lutzoni F."/>
            <person name="Magnuson J."/>
            <person name="Mondo S."/>
            <person name="Nolan M."/>
            <person name="Ohm R."/>
            <person name="Pangilinan J."/>
            <person name="Park H.-J."/>
            <person name="Ramirez L."/>
            <person name="Alfaro M."/>
            <person name="Sun H."/>
            <person name="Tritt A."/>
            <person name="Yoshinaga Y."/>
            <person name="Zwiers L.-H."/>
            <person name="Turgeon B."/>
            <person name="Goodwin S."/>
            <person name="Spatafora J."/>
            <person name="Crous P."/>
            <person name="Grigoriev I."/>
        </authorList>
    </citation>
    <scope>NUCLEOTIDE SEQUENCE</scope>
    <source>
        <strain evidence="1">ATCC 200398</strain>
    </source>
</reference>
<dbReference type="Proteomes" id="UP000799755">
    <property type="component" value="Unassembled WGS sequence"/>
</dbReference>